<evidence type="ECO:0000313" key="1">
    <source>
        <dbReference type="EMBL" id="RIH88933.1"/>
    </source>
</evidence>
<dbReference type="EMBL" id="QXDL01000023">
    <property type="protein sequence ID" value="RIH88933.1"/>
    <property type="molecule type" value="Genomic_DNA"/>
</dbReference>
<accession>A0A399EYT9</accession>
<protein>
    <submittedName>
        <fullName evidence="1">Uncharacterized protein</fullName>
    </submittedName>
</protein>
<keyword evidence="2" id="KW-1185">Reference proteome</keyword>
<sequence>MMNTQEFLQNLAPHPDKGLVFEYDAGQRVAPGYHVTEVMSVSYASMDCGGQANAWRETVVQLMDPGPKDKPEFMPVKKFLSIYERVAASVAVEGEAEVRFEYGNPARPAVHYHVGRLEVEGDQLVVRLTPPGVTCKAADRARSAGCCGPAVEAGQELPVAARGCC</sequence>
<name>A0A399EYT9_9DEIN</name>
<gene>
    <name evidence="1" type="ORF">Mterra_00884</name>
</gene>
<dbReference type="RefSeq" id="WP_245971529.1">
    <property type="nucleotide sequence ID" value="NZ_QXDL01000023.1"/>
</dbReference>
<reference evidence="1 2" key="1">
    <citation type="submission" date="2018-08" db="EMBL/GenBank/DDBJ databases">
        <title>Meiothermus terrae DSM 26712 genome sequencing project.</title>
        <authorList>
            <person name="Da Costa M.S."/>
            <person name="Albuquerque L."/>
            <person name="Raposo P."/>
            <person name="Froufe H.J.C."/>
            <person name="Barroso C.S."/>
            <person name="Egas C."/>
        </authorList>
    </citation>
    <scope>NUCLEOTIDE SEQUENCE [LARGE SCALE GENOMIC DNA]</scope>
    <source>
        <strain evidence="1 2">DSM 26712</strain>
    </source>
</reference>
<dbReference type="AlphaFoldDB" id="A0A399EYT9"/>
<evidence type="ECO:0000313" key="2">
    <source>
        <dbReference type="Proteomes" id="UP000265715"/>
    </source>
</evidence>
<organism evidence="1 2">
    <name type="scientific">Calidithermus terrae</name>
    <dbReference type="NCBI Taxonomy" id="1408545"/>
    <lineage>
        <taxon>Bacteria</taxon>
        <taxon>Thermotogati</taxon>
        <taxon>Deinococcota</taxon>
        <taxon>Deinococci</taxon>
        <taxon>Thermales</taxon>
        <taxon>Thermaceae</taxon>
        <taxon>Calidithermus</taxon>
    </lineage>
</organism>
<proteinExistence type="predicted"/>
<comment type="caution">
    <text evidence="1">The sequence shown here is derived from an EMBL/GenBank/DDBJ whole genome shotgun (WGS) entry which is preliminary data.</text>
</comment>
<dbReference type="Proteomes" id="UP000265715">
    <property type="component" value="Unassembled WGS sequence"/>
</dbReference>
<dbReference type="Pfam" id="PF20001">
    <property type="entry name" value="DUF6428"/>
    <property type="match status" value="1"/>
</dbReference>
<dbReference type="InterPro" id="IPR045534">
    <property type="entry name" value="DUF6428"/>
</dbReference>